<gene>
    <name evidence="1" type="ORF">ARMA_2601</name>
</gene>
<proteinExistence type="predicted"/>
<evidence type="ECO:0000313" key="1">
    <source>
        <dbReference type="EMBL" id="GAP64178.1"/>
    </source>
</evidence>
<organism evidence="1 2">
    <name type="scientific">Ardenticatena maritima</name>
    <dbReference type="NCBI Taxonomy" id="872965"/>
    <lineage>
        <taxon>Bacteria</taxon>
        <taxon>Bacillati</taxon>
        <taxon>Chloroflexota</taxon>
        <taxon>Ardenticatenia</taxon>
        <taxon>Ardenticatenales</taxon>
        <taxon>Ardenticatenaceae</taxon>
        <taxon>Ardenticatena</taxon>
    </lineage>
</organism>
<evidence type="ECO:0000313" key="2">
    <source>
        <dbReference type="Proteomes" id="UP000037784"/>
    </source>
</evidence>
<reference evidence="2" key="2">
    <citation type="submission" date="2015-08" db="EMBL/GenBank/DDBJ databases">
        <title>Draft Genome Sequence of a Heterotrophic Facultative Anaerobic Bacterium Ardenticatena maritima Strain 110S.</title>
        <authorList>
            <person name="Kawaichi S."/>
            <person name="Yoshida T."/>
            <person name="Sako Y."/>
            <person name="Nakamura R."/>
        </authorList>
    </citation>
    <scope>NUCLEOTIDE SEQUENCE [LARGE SCALE GENOMIC DNA]</scope>
    <source>
        <strain evidence="2">110S</strain>
    </source>
</reference>
<accession>A0A0M9UDM0</accession>
<dbReference type="EMBL" id="BBZA01000228">
    <property type="protein sequence ID" value="GAP64178.1"/>
    <property type="molecule type" value="Genomic_DNA"/>
</dbReference>
<comment type="caution">
    <text evidence="1">The sequence shown here is derived from an EMBL/GenBank/DDBJ whole genome shotgun (WGS) entry which is preliminary data.</text>
</comment>
<protein>
    <submittedName>
        <fullName evidence="1">Uncharacterized protein</fullName>
    </submittedName>
</protein>
<dbReference type="AlphaFoldDB" id="A0A0M9UDM0"/>
<reference evidence="1 2" key="1">
    <citation type="journal article" date="2015" name="Genome Announc.">
        <title>Draft Genome Sequence of a Heterotrophic Facultative Anaerobic Thermophilic Bacterium, Ardenticatena maritima Strain 110ST.</title>
        <authorList>
            <person name="Kawaichi S."/>
            <person name="Yoshida T."/>
            <person name="Sako Y."/>
            <person name="Nakamura R."/>
        </authorList>
    </citation>
    <scope>NUCLEOTIDE SEQUENCE [LARGE SCALE GENOMIC DNA]</scope>
    <source>
        <strain evidence="1 2">110S</strain>
    </source>
</reference>
<name>A0A0M9UDM0_9CHLR</name>
<keyword evidence="2" id="KW-1185">Reference proteome</keyword>
<dbReference type="InParanoid" id="A0A0M9UDM0"/>
<sequence length="42" mass="5292">MLRFFIFLFTSLSKYKAYEYLKKYSTGWQARKCMVRIVLWFK</sequence>
<dbReference type="Proteomes" id="UP000037784">
    <property type="component" value="Unassembled WGS sequence"/>
</dbReference>